<protein>
    <submittedName>
        <fullName evidence="2">Amidohydrolase</fullName>
        <ecNumber evidence="2">3.5.-.-</ecNumber>
    </submittedName>
</protein>
<dbReference type="EMBL" id="JBIAXI010000017">
    <property type="protein sequence ID" value="MFF4776385.1"/>
    <property type="molecule type" value="Genomic_DNA"/>
</dbReference>
<dbReference type="Gene3D" id="3.10.310.70">
    <property type="match status" value="1"/>
</dbReference>
<keyword evidence="3" id="KW-1185">Reference proteome</keyword>
<evidence type="ECO:0000313" key="3">
    <source>
        <dbReference type="Proteomes" id="UP001602119"/>
    </source>
</evidence>
<organism evidence="2 3">
    <name type="scientific">Microtetraspora fusca</name>
    <dbReference type="NCBI Taxonomy" id="1997"/>
    <lineage>
        <taxon>Bacteria</taxon>
        <taxon>Bacillati</taxon>
        <taxon>Actinomycetota</taxon>
        <taxon>Actinomycetes</taxon>
        <taxon>Streptosporangiales</taxon>
        <taxon>Streptosporangiaceae</taxon>
        <taxon>Microtetraspora</taxon>
    </lineage>
</organism>
<feature type="domain" description="Amidohydrolase 3" evidence="1">
    <location>
        <begin position="49"/>
        <end position="539"/>
    </location>
</feature>
<evidence type="ECO:0000259" key="1">
    <source>
        <dbReference type="Pfam" id="PF07969"/>
    </source>
</evidence>
<evidence type="ECO:0000313" key="2">
    <source>
        <dbReference type="EMBL" id="MFF4776385.1"/>
    </source>
</evidence>
<dbReference type="Proteomes" id="UP001602119">
    <property type="component" value="Unassembled WGS sequence"/>
</dbReference>
<dbReference type="SUPFAM" id="SSF51338">
    <property type="entry name" value="Composite domain of metallo-dependent hydrolases"/>
    <property type="match status" value="1"/>
</dbReference>
<dbReference type="InterPro" id="IPR033932">
    <property type="entry name" value="YtcJ-like"/>
</dbReference>
<gene>
    <name evidence="2" type="ORF">ACFY05_26345</name>
</gene>
<dbReference type="InterPro" id="IPR013108">
    <property type="entry name" value="Amidohydro_3"/>
</dbReference>
<dbReference type="RefSeq" id="WP_387344732.1">
    <property type="nucleotide sequence ID" value="NZ_JBIAXI010000017.1"/>
</dbReference>
<dbReference type="PANTHER" id="PTHR22642">
    <property type="entry name" value="IMIDAZOLONEPROPIONASE"/>
    <property type="match status" value="1"/>
</dbReference>
<dbReference type="Gene3D" id="2.30.40.10">
    <property type="entry name" value="Urease, subunit C, domain 1"/>
    <property type="match status" value="1"/>
</dbReference>
<name>A0ABW6VB65_MICFU</name>
<dbReference type="Pfam" id="PF07969">
    <property type="entry name" value="Amidohydro_3"/>
    <property type="match status" value="1"/>
</dbReference>
<keyword evidence="2" id="KW-0378">Hydrolase</keyword>
<dbReference type="Gene3D" id="3.20.20.140">
    <property type="entry name" value="Metal-dependent hydrolases"/>
    <property type="match status" value="1"/>
</dbReference>
<dbReference type="SUPFAM" id="SSF51556">
    <property type="entry name" value="Metallo-dependent hydrolases"/>
    <property type="match status" value="1"/>
</dbReference>
<reference evidence="2 3" key="1">
    <citation type="submission" date="2024-10" db="EMBL/GenBank/DDBJ databases">
        <title>The Natural Products Discovery Center: Release of the First 8490 Sequenced Strains for Exploring Actinobacteria Biosynthetic Diversity.</title>
        <authorList>
            <person name="Kalkreuter E."/>
            <person name="Kautsar S.A."/>
            <person name="Yang D."/>
            <person name="Bader C.D."/>
            <person name="Teijaro C.N."/>
            <person name="Fluegel L."/>
            <person name="Davis C.M."/>
            <person name="Simpson J.R."/>
            <person name="Lauterbach L."/>
            <person name="Steele A.D."/>
            <person name="Gui C."/>
            <person name="Meng S."/>
            <person name="Li G."/>
            <person name="Viehrig K."/>
            <person name="Ye F."/>
            <person name="Su P."/>
            <person name="Kiefer A.F."/>
            <person name="Nichols A."/>
            <person name="Cepeda A.J."/>
            <person name="Yan W."/>
            <person name="Fan B."/>
            <person name="Jiang Y."/>
            <person name="Adhikari A."/>
            <person name="Zheng C.-J."/>
            <person name="Schuster L."/>
            <person name="Cowan T.M."/>
            <person name="Smanski M.J."/>
            <person name="Chevrette M.G."/>
            <person name="De Carvalho L.P.S."/>
            <person name="Shen B."/>
        </authorList>
    </citation>
    <scope>NUCLEOTIDE SEQUENCE [LARGE SCALE GENOMIC DNA]</scope>
    <source>
        <strain evidence="2 3">NPDC001281</strain>
    </source>
</reference>
<dbReference type="GO" id="GO:0016787">
    <property type="term" value="F:hydrolase activity"/>
    <property type="evidence" value="ECO:0007669"/>
    <property type="project" value="UniProtKB-KW"/>
</dbReference>
<comment type="caution">
    <text evidence="2">The sequence shown here is derived from an EMBL/GenBank/DDBJ whole genome shotgun (WGS) entry which is preliminary data.</text>
</comment>
<dbReference type="PANTHER" id="PTHR22642:SF2">
    <property type="entry name" value="PROTEIN LONG AFTER FAR-RED 3"/>
    <property type="match status" value="1"/>
</dbReference>
<sequence length="542" mass="56574">MTHADLVFVNGTVLTMDDDLPVAGAVAVRDGVIVHTGADAGDWIGPRTEVVDLGGRVLLPGINDSHLHACGFGLNRPPFSLDVALGSIAAVRAAVADAVRETPRGEWIRGTGWDTSTLAECVADPRRQPTAADLDMVAPDHPVLLQDFSGHVTWVNSRAMELAGISGGHGHGGLLHDGDQAAVQRVLPSPTPRERAQVLRDVLATLNREGITSFTEPGLGPGGQHSFFGGMSAGVLDTFAELAVAGELTARVSVLGLPSPMSGASVAETAAYLASPPDLTGVDPRLVRLLGVKVFADGIPPSGTAWMHEEYPSGGHGALCVHGHTEAARGEELAEILRLVHTAGLQLGIHVIGSRGIDAVVDALASVAREHPRPDARHYLIHGQFASKQALAKLGELGYGINMQPAIQGLLSDQMREMFGDATADNEWPARSALDLGVATACSSDAPVTFPDWRAGVASLLSRASRASGRVSGAWERIGLEEALRCYTANGARQDFAESWKGSITPGKVADLCVSGARAPEEIPSAPVEMTVFDGAVVFAAD</sequence>
<dbReference type="InterPro" id="IPR011059">
    <property type="entry name" value="Metal-dep_hydrolase_composite"/>
</dbReference>
<accession>A0ABW6VB65</accession>
<dbReference type="InterPro" id="IPR032466">
    <property type="entry name" value="Metal_Hydrolase"/>
</dbReference>
<proteinExistence type="predicted"/>
<dbReference type="CDD" id="cd01300">
    <property type="entry name" value="YtcJ_like"/>
    <property type="match status" value="1"/>
</dbReference>
<dbReference type="EC" id="3.5.-.-" evidence="2"/>